<gene>
    <name evidence="1" type="ORF">BPMI_01865c</name>
</gene>
<dbReference type="InterPro" id="IPR025421">
    <property type="entry name" value="DUF4148"/>
</dbReference>
<keyword evidence="2" id="KW-1185">Reference proteome</keyword>
<accession>A0ABR5HP98</accession>
<evidence type="ECO:0000313" key="1">
    <source>
        <dbReference type="EMBL" id="KMQ81175.1"/>
    </source>
</evidence>
<reference evidence="1 2" key="1">
    <citation type="submission" date="2015-06" db="EMBL/GenBank/DDBJ databases">
        <title>Comparative genomics of Burkholderia leaf nodule symbionts.</title>
        <authorList>
            <person name="Carlier A."/>
            <person name="Eberl L."/>
            <person name="Pinto-Carbo M."/>
        </authorList>
    </citation>
    <scope>NUCLEOTIDE SEQUENCE [LARGE SCALE GENOMIC DNA]</scope>
    <source>
        <strain evidence="1 2">UZHbot3</strain>
    </source>
</reference>
<proteinExistence type="predicted"/>
<comment type="caution">
    <text evidence="1">The sequence shown here is derived from an EMBL/GenBank/DDBJ whole genome shotgun (WGS) entry which is preliminary data.</text>
</comment>
<dbReference type="Proteomes" id="UP000242951">
    <property type="component" value="Unassembled WGS sequence"/>
</dbReference>
<protein>
    <recommendedName>
        <fullName evidence="3">Purine nucleoside phosphorylase</fullName>
    </recommendedName>
</protein>
<dbReference type="EMBL" id="LELG01000006">
    <property type="protein sequence ID" value="KMQ81175.1"/>
    <property type="molecule type" value="Genomic_DNA"/>
</dbReference>
<dbReference type="Pfam" id="PF13663">
    <property type="entry name" value="DUF4148"/>
    <property type="match status" value="1"/>
</dbReference>
<evidence type="ECO:0000313" key="2">
    <source>
        <dbReference type="Proteomes" id="UP000242951"/>
    </source>
</evidence>
<evidence type="ECO:0008006" key="3">
    <source>
        <dbReference type="Google" id="ProtNLM"/>
    </source>
</evidence>
<sequence length="85" mass="9093">MKAIKLIAVSVLSFAQSNKTVTRAQVRAELVQLEKAGYNPASDQTMYPNNIQAALERIHADTNAYGGVSTSTQSGVRHVASMQAS</sequence>
<organism evidence="1 2">
    <name type="scientific">Candidatus Burkholderia pumila</name>
    <dbReference type="NCBI Taxonomy" id="1090375"/>
    <lineage>
        <taxon>Bacteria</taxon>
        <taxon>Pseudomonadati</taxon>
        <taxon>Pseudomonadota</taxon>
        <taxon>Betaproteobacteria</taxon>
        <taxon>Burkholderiales</taxon>
        <taxon>Burkholderiaceae</taxon>
        <taxon>Burkholderia</taxon>
    </lineage>
</organism>
<name>A0ABR5HP98_9BURK</name>